<name>A0A1J5N631_9BACT</name>
<dbReference type="OrthoDB" id="5471268at2"/>
<dbReference type="InterPro" id="IPR001763">
    <property type="entry name" value="Rhodanese-like_dom"/>
</dbReference>
<dbReference type="Proteomes" id="UP000181901">
    <property type="component" value="Unassembled WGS sequence"/>
</dbReference>
<dbReference type="InterPro" id="IPR036873">
    <property type="entry name" value="Rhodanese-like_dom_sf"/>
</dbReference>
<sequence length="122" mass="13443">MPGIITCVAWLLLAFCVLGARPVRADGNEVWWASAEAEAKRDDYRLIDDNGLRTLVGSGADMVLLDARADYEYGAGHIPGAANLEFDLGDDLDLSREKREALAGLMGPDRDRLLVIYCRSFR</sequence>
<dbReference type="Pfam" id="PF00581">
    <property type="entry name" value="Rhodanese"/>
    <property type="match status" value="1"/>
</dbReference>
<proteinExistence type="predicted"/>
<protein>
    <submittedName>
        <fullName evidence="2">Rhodanese-like domain protein</fullName>
    </submittedName>
</protein>
<gene>
    <name evidence="2" type="ORF">BerOc1_02211</name>
</gene>
<dbReference type="SUPFAM" id="SSF52821">
    <property type="entry name" value="Rhodanese/Cell cycle control phosphatase"/>
    <property type="match status" value="1"/>
</dbReference>
<dbReference type="AlphaFoldDB" id="A0A1J5N631"/>
<feature type="domain" description="Rhodanese" evidence="1">
    <location>
        <begin position="58"/>
        <end position="120"/>
    </location>
</feature>
<evidence type="ECO:0000259" key="1">
    <source>
        <dbReference type="PROSITE" id="PS50206"/>
    </source>
</evidence>
<dbReference type="InterPro" id="IPR001307">
    <property type="entry name" value="Thiosulphate_STrfase_CS"/>
</dbReference>
<dbReference type="PROSITE" id="PS00380">
    <property type="entry name" value="RHODANESE_1"/>
    <property type="match status" value="1"/>
</dbReference>
<dbReference type="GO" id="GO:0004792">
    <property type="term" value="F:thiosulfate-cyanide sulfurtransferase activity"/>
    <property type="evidence" value="ECO:0007669"/>
    <property type="project" value="InterPro"/>
</dbReference>
<accession>A0A1J5N631</accession>
<reference evidence="2 3" key="1">
    <citation type="submission" date="2015-09" db="EMBL/GenBank/DDBJ databases">
        <title>Genome of Desulfovibrio dechloracetivorans BerOc1, a mercury methylating strain isolated from highly hydrocarbons and metals contaminated coastal sediments.</title>
        <authorList>
            <person name="Goni Urriza M."/>
            <person name="Gassie C."/>
            <person name="Bouchez O."/>
            <person name="Klopp C."/>
            <person name="Ranchou-Peyruse A."/>
            <person name="Remy G."/>
        </authorList>
    </citation>
    <scope>NUCLEOTIDE SEQUENCE [LARGE SCALE GENOMIC DNA]</scope>
    <source>
        <strain evidence="2 3">BerOc1</strain>
    </source>
</reference>
<dbReference type="EMBL" id="LKAQ01000004">
    <property type="protein sequence ID" value="OIQ50280.1"/>
    <property type="molecule type" value="Genomic_DNA"/>
</dbReference>
<dbReference type="PROSITE" id="PS50206">
    <property type="entry name" value="RHODANESE_3"/>
    <property type="match status" value="1"/>
</dbReference>
<dbReference type="Gene3D" id="3.40.250.10">
    <property type="entry name" value="Rhodanese-like domain"/>
    <property type="match status" value="1"/>
</dbReference>
<evidence type="ECO:0000313" key="3">
    <source>
        <dbReference type="Proteomes" id="UP000181901"/>
    </source>
</evidence>
<keyword evidence="3" id="KW-1185">Reference proteome</keyword>
<comment type="caution">
    <text evidence="2">The sequence shown here is derived from an EMBL/GenBank/DDBJ whole genome shotgun (WGS) entry which is preliminary data.</text>
</comment>
<organism evidence="2 3">
    <name type="scientific">Pseudodesulfovibrio hydrargyri</name>
    <dbReference type="NCBI Taxonomy" id="2125990"/>
    <lineage>
        <taxon>Bacteria</taxon>
        <taxon>Pseudomonadati</taxon>
        <taxon>Thermodesulfobacteriota</taxon>
        <taxon>Desulfovibrionia</taxon>
        <taxon>Desulfovibrionales</taxon>
        <taxon>Desulfovibrionaceae</taxon>
    </lineage>
</organism>
<evidence type="ECO:0000313" key="2">
    <source>
        <dbReference type="EMBL" id="OIQ50280.1"/>
    </source>
</evidence>